<dbReference type="Proteomes" id="UP000054498">
    <property type="component" value="Unassembled WGS sequence"/>
</dbReference>
<dbReference type="KEGG" id="mng:MNEG_2437"/>
<dbReference type="EMBL" id="KK100494">
    <property type="protein sequence ID" value="KIZ05528.1"/>
    <property type="molecule type" value="Genomic_DNA"/>
</dbReference>
<dbReference type="RefSeq" id="XP_013904547.1">
    <property type="nucleotide sequence ID" value="XM_014049093.1"/>
</dbReference>
<dbReference type="GeneID" id="25735315"/>
<keyword evidence="2" id="KW-1185">Reference proteome</keyword>
<feature type="non-terminal residue" evidence="1">
    <location>
        <position position="1"/>
    </location>
</feature>
<sequence>IGAGVVSRQDSCGHKAARHLPPAELISSFMNDRCGNVCAAGSCPYAADPRAVIGI</sequence>
<evidence type="ECO:0000313" key="1">
    <source>
        <dbReference type="EMBL" id="KIZ05528.1"/>
    </source>
</evidence>
<dbReference type="AlphaFoldDB" id="A0A0D2K4Z5"/>
<name>A0A0D2K4Z5_9CHLO</name>
<accession>A0A0D2K4Z5</accession>
<evidence type="ECO:0000313" key="2">
    <source>
        <dbReference type="Proteomes" id="UP000054498"/>
    </source>
</evidence>
<reference evidence="1 2" key="1">
    <citation type="journal article" date="2013" name="BMC Genomics">
        <title>Reconstruction of the lipid metabolism for the microalga Monoraphidium neglectum from its genome sequence reveals characteristics suitable for biofuel production.</title>
        <authorList>
            <person name="Bogen C."/>
            <person name="Al-Dilaimi A."/>
            <person name="Albersmeier A."/>
            <person name="Wichmann J."/>
            <person name="Grundmann M."/>
            <person name="Rupp O."/>
            <person name="Lauersen K.J."/>
            <person name="Blifernez-Klassen O."/>
            <person name="Kalinowski J."/>
            <person name="Goesmann A."/>
            <person name="Mussgnug J.H."/>
            <person name="Kruse O."/>
        </authorList>
    </citation>
    <scope>NUCLEOTIDE SEQUENCE [LARGE SCALE GENOMIC DNA]</scope>
    <source>
        <strain evidence="1 2">SAG 48.87</strain>
    </source>
</reference>
<proteinExistence type="predicted"/>
<organism evidence="1 2">
    <name type="scientific">Monoraphidium neglectum</name>
    <dbReference type="NCBI Taxonomy" id="145388"/>
    <lineage>
        <taxon>Eukaryota</taxon>
        <taxon>Viridiplantae</taxon>
        <taxon>Chlorophyta</taxon>
        <taxon>core chlorophytes</taxon>
        <taxon>Chlorophyceae</taxon>
        <taxon>CS clade</taxon>
        <taxon>Sphaeropleales</taxon>
        <taxon>Selenastraceae</taxon>
        <taxon>Monoraphidium</taxon>
    </lineage>
</organism>
<protein>
    <submittedName>
        <fullName evidence="1">Uncharacterized protein</fullName>
    </submittedName>
</protein>
<gene>
    <name evidence="1" type="ORF">MNEG_2437</name>
</gene>